<dbReference type="InterPro" id="IPR011146">
    <property type="entry name" value="HIT-like"/>
</dbReference>
<dbReference type="PANTHER" id="PTHR42997:SF1">
    <property type="entry name" value="AP-4-A PHOSPHORYLASE"/>
    <property type="match status" value="1"/>
</dbReference>
<dbReference type="AlphaFoldDB" id="A0A7C4FEX2"/>
<dbReference type="InterPro" id="IPR039383">
    <property type="entry name" value="FHIT"/>
</dbReference>
<dbReference type="PROSITE" id="PS51084">
    <property type="entry name" value="HIT_2"/>
    <property type="match status" value="1"/>
</dbReference>
<evidence type="ECO:0000256" key="2">
    <source>
        <dbReference type="PROSITE-ProRule" id="PRU00464"/>
    </source>
</evidence>
<dbReference type="PANTHER" id="PTHR42997">
    <property type="entry name" value="HIT FAMILY HYDROLASE"/>
    <property type="match status" value="1"/>
</dbReference>
<proteinExistence type="predicted"/>
<organism evidence="4">
    <name type="scientific">Thermofilum pendens</name>
    <dbReference type="NCBI Taxonomy" id="2269"/>
    <lineage>
        <taxon>Archaea</taxon>
        <taxon>Thermoproteota</taxon>
        <taxon>Thermoprotei</taxon>
        <taxon>Thermofilales</taxon>
        <taxon>Thermofilaceae</taxon>
        <taxon>Thermofilum</taxon>
    </lineage>
</organism>
<dbReference type="InterPro" id="IPR052908">
    <property type="entry name" value="AP-4-A_phosphorylase"/>
</dbReference>
<dbReference type="GO" id="GO:0003824">
    <property type="term" value="F:catalytic activity"/>
    <property type="evidence" value="ECO:0007669"/>
    <property type="project" value="InterPro"/>
</dbReference>
<evidence type="ECO:0000313" key="4">
    <source>
        <dbReference type="EMBL" id="HGI43671.1"/>
    </source>
</evidence>
<reference evidence="4" key="1">
    <citation type="journal article" date="2020" name="mSystems">
        <title>Genome- and Community-Level Interaction Insights into Carbon Utilization and Element Cycling Functions of Hydrothermarchaeota in Hydrothermal Sediment.</title>
        <authorList>
            <person name="Zhou Z."/>
            <person name="Liu Y."/>
            <person name="Xu W."/>
            <person name="Pan J."/>
            <person name="Luo Z.H."/>
            <person name="Li M."/>
        </authorList>
    </citation>
    <scope>NUCLEOTIDE SEQUENCE [LARGE SCALE GENOMIC DNA]</scope>
    <source>
        <strain evidence="4">SpSt-735</strain>
    </source>
</reference>
<gene>
    <name evidence="4" type="ORF">ENV17_04735</name>
</gene>
<dbReference type="GO" id="GO:0000166">
    <property type="term" value="F:nucleotide binding"/>
    <property type="evidence" value="ECO:0007669"/>
    <property type="project" value="UniProtKB-KW"/>
</dbReference>
<protein>
    <submittedName>
        <fullName evidence="4">HIT domain-containing protein</fullName>
    </submittedName>
</protein>
<dbReference type="Gene3D" id="3.30.428.10">
    <property type="entry name" value="HIT-like"/>
    <property type="match status" value="1"/>
</dbReference>
<evidence type="ECO:0000259" key="3">
    <source>
        <dbReference type="PROSITE" id="PS51084"/>
    </source>
</evidence>
<keyword evidence="1" id="KW-0547">Nucleotide-binding</keyword>
<dbReference type="CDD" id="cd01275">
    <property type="entry name" value="FHIT"/>
    <property type="match status" value="1"/>
</dbReference>
<dbReference type="SUPFAM" id="SSF54197">
    <property type="entry name" value="HIT-like"/>
    <property type="match status" value="1"/>
</dbReference>
<name>A0A7C4FEX2_THEPE</name>
<accession>A0A7C4FEX2</accession>
<comment type="caution">
    <text evidence="4">The sequence shown here is derived from an EMBL/GenBank/DDBJ whole genome shotgun (WGS) entry which is preliminary data.</text>
</comment>
<dbReference type="EMBL" id="DTFI01000111">
    <property type="protein sequence ID" value="HGI43671.1"/>
    <property type="molecule type" value="Genomic_DNA"/>
</dbReference>
<evidence type="ECO:0000256" key="1">
    <source>
        <dbReference type="ARBA" id="ARBA00022741"/>
    </source>
</evidence>
<dbReference type="InterPro" id="IPR036265">
    <property type="entry name" value="HIT-like_sf"/>
</dbReference>
<feature type="domain" description="HIT" evidence="3">
    <location>
        <begin position="25"/>
        <end position="135"/>
    </location>
</feature>
<feature type="short sequence motif" description="Histidine triad motif" evidence="2">
    <location>
        <begin position="120"/>
        <end position="124"/>
    </location>
</feature>
<dbReference type="Pfam" id="PF01230">
    <property type="entry name" value="HIT"/>
    <property type="match status" value="1"/>
</dbReference>
<sequence>MDILWAPWRMKYIEYAKIGKSSGCFLCEAVKSNNPEEKLVVHKTDSVIVVMNNYPYNTGHLLIAPTRHVADFTQLSDSELLEMATTLRNSLEWLRKALSPDGFNIGVNIGKVAGAGLEDHLHIHVVPRWAGDTNFMPIVANTKVIPEALADTYRKIVAAKNELAALKRQQNHSR</sequence>